<dbReference type="Pfam" id="PF00583">
    <property type="entry name" value="Acetyltransf_1"/>
    <property type="match status" value="1"/>
</dbReference>
<dbReference type="OrthoDB" id="9799092at2"/>
<dbReference type="Gene3D" id="3.40.630.30">
    <property type="match status" value="1"/>
</dbReference>
<keyword evidence="4" id="KW-0687">Ribonucleoprotein</keyword>
<dbReference type="SUPFAM" id="SSF55729">
    <property type="entry name" value="Acyl-CoA N-acyltransferases (Nat)"/>
    <property type="match status" value="2"/>
</dbReference>
<keyword evidence="5" id="KW-1185">Reference proteome</keyword>
<organism evidence="4 5">
    <name type="scientific">Flavimobilis marinus</name>
    <dbReference type="NCBI Taxonomy" id="285351"/>
    <lineage>
        <taxon>Bacteria</taxon>
        <taxon>Bacillati</taxon>
        <taxon>Actinomycetota</taxon>
        <taxon>Actinomycetes</taxon>
        <taxon>Micrococcales</taxon>
        <taxon>Jonesiaceae</taxon>
        <taxon>Flavimobilis</taxon>
    </lineage>
</organism>
<dbReference type="CDD" id="cd04301">
    <property type="entry name" value="NAT_SF"/>
    <property type="match status" value="1"/>
</dbReference>
<dbReference type="InterPro" id="IPR000182">
    <property type="entry name" value="GNAT_dom"/>
</dbReference>
<keyword evidence="2" id="KW-0012">Acyltransferase</keyword>
<evidence type="ECO:0000313" key="4">
    <source>
        <dbReference type="EMBL" id="SFF07112.1"/>
    </source>
</evidence>
<dbReference type="Proteomes" id="UP000198520">
    <property type="component" value="Unassembled WGS sequence"/>
</dbReference>
<dbReference type="GO" id="GO:0016747">
    <property type="term" value="F:acyltransferase activity, transferring groups other than amino-acyl groups"/>
    <property type="evidence" value="ECO:0007669"/>
    <property type="project" value="InterPro"/>
</dbReference>
<dbReference type="EMBL" id="FONZ01000002">
    <property type="protein sequence ID" value="SFF07112.1"/>
    <property type="molecule type" value="Genomic_DNA"/>
</dbReference>
<accession>A0A1I2FNQ7</accession>
<dbReference type="AlphaFoldDB" id="A0A1I2FNQ7"/>
<dbReference type="PROSITE" id="PS51186">
    <property type="entry name" value="GNAT"/>
    <property type="match status" value="2"/>
</dbReference>
<reference evidence="5" key="1">
    <citation type="submission" date="2016-10" db="EMBL/GenBank/DDBJ databases">
        <authorList>
            <person name="Varghese N."/>
            <person name="Submissions S."/>
        </authorList>
    </citation>
    <scope>NUCLEOTIDE SEQUENCE [LARGE SCALE GENOMIC DNA]</scope>
    <source>
        <strain evidence="5">DSM 19083</strain>
    </source>
</reference>
<protein>
    <submittedName>
        <fullName evidence="4">Ribosomal protein S18 acetylase RimI</fullName>
    </submittedName>
</protein>
<evidence type="ECO:0000256" key="2">
    <source>
        <dbReference type="ARBA" id="ARBA00023315"/>
    </source>
</evidence>
<dbReference type="InterPro" id="IPR016181">
    <property type="entry name" value="Acyl_CoA_acyltransferase"/>
</dbReference>
<evidence type="ECO:0000259" key="3">
    <source>
        <dbReference type="PROSITE" id="PS51186"/>
    </source>
</evidence>
<proteinExistence type="predicted"/>
<dbReference type="GO" id="GO:0005840">
    <property type="term" value="C:ribosome"/>
    <property type="evidence" value="ECO:0007669"/>
    <property type="project" value="UniProtKB-KW"/>
</dbReference>
<keyword evidence="1" id="KW-0808">Transferase</keyword>
<feature type="domain" description="N-acetyltransferase" evidence="3">
    <location>
        <begin position="22"/>
        <end position="186"/>
    </location>
</feature>
<sequence length="341" mass="37682">MTPINRRVAAPETLPELPTEHLTWRPLAAADADALHALLDASEVADEAPHRTSRDEVTEIFEGPWKNFETDAVAGVDGAGVLRAAGWAEIKPGDTRTVRAFLSGTVHPDVRGRGIGTALLAWLVARGRQMLVAEGKELPARLAVDCADGDTARQELFETAGFTVGRYWSVVRRDLSEPLPEPPTLARGLRVVPWSEEIDDAIRLAHNDAFRDHWGSEPSTPESWAKGRATFAPQWTFAVLDEDASEQPHVAAYLVSGRYDHVWDVVGYSTGYTELLGVRREYRGRRLAPALLTEAMRAYQADGVEYAQLEVDTKNPSGAHDLYASLGYRQTHMSRTYTIEL</sequence>
<evidence type="ECO:0000313" key="5">
    <source>
        <dbReference type="Proteomes" id="UP000198520"/>
    </source>
</evidence>
<feature type="domain" description="N-acetyltransferase" evidence="3">
    <location>
        <begin position="189"/>
        <end position="341"/>
    </location>
</feature>
<dbReference type="PANTHER" id="PTHR43420">
    <property type="entry name" value="ACETYLTRANSFERASE"/>
    <property type="match status" value="1"/>
</dbReference>
<dbReference type="InterPro" id="IPR050680">
    <property type="entry name" value="YpeA/RimI_acetyltransf"/>
</dbReference>
<dbReference type="STRING" id="285351.SAMN04488035_1438"/>
<name>A0A1I2FNQ7_9MICO</name>
<keyword evidence="4" id="KW-0689">Ribosomal protein</keyword>
<evidence type="ECO:0000256" key="1">
    <source>
        <dbReference type="ARBA" id="ARBA00022679"/>
    </source>
</evidence>
<gene>
    <name evidence="4" type="ORF">SAMN04488035_1438</name>
</gene>
<dbReference type="Pfam" id="PF13302">
    <property type="entry name" value="Acetyltransf_3"/>
    <property type="match status" value="1"/>
</dbReference>
<dbReference type="RefSeq" id="WP_093376592.1">
    <property type="nucleotide sequence ID" value="NZ_BNAN01000002.1"/>
</dbReference>